<evidence type="ECO:0000313" key="2">
    <source>
        <dbReference type="EMBL" id="KAJ8388526.1"/>
    </source>
</evidence>
<dbReference type="EMBL" id="JAINUG010000193">
    <property type="protein sequence ID" value="KAJ8388526.1"/>
    <property type="molecule type" value="Genomic_DNA"/>
</dbReference>
<evidence type="ECO:0000313" key="3">
    <source>
        <dbReference type="Proteomes" id="UP001221898"/>
    </source>
</evidence>
<dbReference type="CDD" id="cd05195">
    <property type="entry name" value="enoyl_red"/>
    <property type="match status" value="1"/>
</dbReference>
<dbReference type="InterPro" id="IPR011032">
    <property type="entry name" value="GroES-like_sf"/>
</dbReference>
<dbReference type="PANTHER" id="PTHR44461:SF1">
    <property type="entry name" value="QUINONE OXIDOREDUCTASE-LIKE PROTEIN 1"/>
    <property type="match status" value="1"/>
</dbReference>
<dbReference type="InterPro" id="IPR020843">
    <property type="entry name" value="ER"/>
</dbReference>
<sequence length="424" mass="46393">MDQSMLGFNNSGFFPQSLLSNRSARSCCSKTQALQQARIPGRAFIVSQQEGAVFGVPFHDSSASLRPGAVHAMKGLYCKPSGNSEDVKFVLQETNLPGALGNYQVKVQVKACALSPLDTKLLQDLQIQREELPVGRDISGIVLQVGSKVTFFQPDDEVVGILPLDAEASGLCDVLLIHEHHLVQKPEKVSWVEAAGSIRDGVRAYTALHTLARMATGHTLLVLDGASPFGVLVLQLAHSHGVKVLASALSPEDQLFLEQLRPNIGVRESVVARVINEHDPKVDLVESCLEETGGLGVDIVLDAGVRLYDEEPAARRLLPHKHDIITLLGVGGHWITAEDSLQLDPPDSRSLFLKGASLSFLNEEVWGVSRARQGRYLHIMRDVVEKLSSGTLRPLLEAVPMYEATVSMEMVQQRRVRKRLVIQH</sequence>
<dbReference type="Gene3D" id="3.90.180.10">
    <property type="entry name" value="Medium-chain alcohol dehydrogenases, catalytic domain"/>
    <property type="match status" value="1"/>
</dbReference>
<dbReference type="InterPro" id="IPR013154">
    <property type="entry name" value="ADH-like_N"/>
</dbReference>
<dbReference type="Proteomes" id="UP001221898">
    <property type="component" value="Unassembled WGS sequence"/>
</dbReference>
<name>A0AAD7W947_9TELE</name>
<dbReference type="Pfam" id="PF08240">
    <property type="entry name" value="ADH_N"/>
    <property type="match status" value="1"/>
</dbReference>
<dbReference type="InterPro" id="IPR042633">
    <property type="entry name" value="CRYZL1"/>
</dbReference>
<organism evidence="2 3">
    <name type="scientific">Aldrovandia affinis</name>
    <dbReference type="NCBI Taxonomy" id="143900"/>
    <lineage>
        <taxon>Eukaryota</taxon>
        <taxon>Metazoa</taxon>
        <taxon>Chordata</taxon>
        <taxon>Craniata</taxon>
        <taxon>Vertebrata</taxon>
        <taxon>Euteleostomi</taxon>
        <taxon>Actinopterygii</taxon>
        <taxon>Neopterygii</taxon>
        <taxon>Teleostei</taxon>
        <taxon>Notacanthiformes</taxon>
        <taxon>Halosauridae</taxon>
        <taxon>Aldrovandia</taxon>
    </lineage>
</organism>
<protein>
    <recommendedName>
        <fullName evidence="1">Enoyl reductase (ER) domain-containing protein</fullName>
    </recommendedName>
</protein>
<dbReference type="SMART" id="SM00829">
    <property type="entry name" value="PKS_ER"/>
    <property type="match status" value="1"/>
</dbReference>
<keyword evidence="3" id="KW-1185">Reference proteome</keyword>
<dbReference type="PANTHER" id="PTHR44461">
    <property type="entry name" value="QUINONE OXIDOREDUCTASE-LIKE PROTEIN 1"/>
    <property type="match status" value="1"/>
</dbReference>
<feature type="domain" description="Enoyl reductase (ER)" evidence="1">
    <location>
        <begin position="82"/>
        <end position="422"/>
    </location>
</feature>
<dbReference type="GO" id="GO:0016491">
    <property type="term" value="F:oxidoreductase activity"/>
    <property type="evidence" value="ECO:0007669"/>
    <property type="project" value="InterPro"/>
</dbReference>
<reference evidence="2" key="1">
    <citation type="journal article" date="2023" name="Science">
        <title>Genome structures resolve the early diversification of teleost fishes.</title>
        <authorList>
            <person name="Parey E."/>
            <person name="Louis A."/>
            <person name="Montfort J."/>
            <person name="Bouchez O."/>
            <person name="Roques C."/>
            <person name="Iampietro C."/>
            <person name="Lluch J."/>
            <person name="Castinel A."/>
            <person name="Donnadieu C."/>
            <person name="Desvignes T."/>
            <person name="Floi Bucao C."/>
            <person name="Jouanno E."/>
            <person name="Wen M."/>
            <person name="Mejri S."/>
            <person name="Dirks R."/>
            <person name="Jansen H."/>
            <person name="Henkel C."/>
            <person name="Chen W.J."/>
            <person name="Zahm M."/>
            <person name="Cabau C."/>
            <person name="Klopp C."/>
            <person name="Thompson A.W."/>
            <person name="Robinson-Rechavi M."/>
            <person name="Braasch I."/>
            <person name="Lecointre G."/>
            <person name="Bobe J."/>
            <person name="Postlethwait J.H."/>
            <person name="Berthelot C."/>
            <person name="Roest Crollius H."/>
            <person name="Guiguen Y."/>
        </authorList>
    </citation>
    <scope>NUCLEOTIDE SEQUENCE</scope>
    <source>
        <strain evidence="2">NC1722</strain>
    </source>
</reference>
<gene>
    <name evidence="2" type="ORF">AAFF_G00132400</name>
</gene>
<dbReference type="InterPro" id="IPR036291">
    <property type="entry name" value="NAD(P)-bd_dom_sf"/>
</dbReference>
<dbReference type="SUPFAM" id="SSF50129">
    <property type="entry name" value="GroES-like"/>
    <property type="match status" value="1"/>
</dbReference>
<proteinExistence type="predicted"/>
<dbReference type="SUPFAM" id="SSF51735">
    <property type="entry name" value="NAD(P)-binding Rossmann-fold domains"/>
    <property type="match status" value="1"/>
</dbReference>
<dbReference type="AlphaFoldDB" id="A0AAD7W947"/>
<comment type="caution">
    <text evidence="2">The sequence shown here is derived from an EMBL/GenBank/DDBJ whole genome shotgun (WGS) entry which is preliminary data.</text>
</comment>
<accession>A0AAD7W947</accession>
<evidence type="ECO:0000259" key="1">
    <source>
        <dbReference type="SMART" id="SM00829"/>
    </source>
</evidence>